<dbReference type="AlphaFoldDB" id="A0ABD5YXS3"/>
<sequence>MEIQIDELKTEDEWVAAFPVLMQFWKDTPREFTQSSFLALLHELQETEGYRLFGLFIDESLVAVASVSIRMSAWYGRYLWVYDLVTEKAHRSNGYGNELVSFLKQWAKDQSCETIALASALGREDAHEFYMDGNMEQSSYVFRQTLG</sequence>
<gene>
    <name evidence="2" type="ORF">ACFQL7_21465</name>
</gene>
<reference evidence="2 3" key="1">
    <citation type="journal article" date="2019" name="Int. J. Syst. Evol. Microbiol.">
        <title>The Global Catalogue of Microorganisms (GCM) 10K type strain sequencing project: providing services to taxonomists for standard genome sequencing and annotation.</title>
        <authorList>
            <consortium name="The Broad Institute Genomics Platform"/>
            <consortium name="The Broad Institute Genome Sequencing Center for Infectious Disease"/>
            <person name="Wu L."/>
            <person name="Ma J."/>
        </authorList>
    </citation>
    <scope>NUCLEOTIDE SEQUENCE [LARGE SCALE GENOMIC DNA]</scope>
    <source>
        <strain evidence="2 3">RDMS1</strain>
    </source>
</reference>
<comment type="caution">
    <text evidence="2">The sequence shown here is derived from an EMBL/GenBank/DDBJ whole genome shotgun (WGS) entry which is preliminary data.</text>
</comment>
<proteinExistence type="predicted"/>
<organism evidence="2 3">
    <name type="scientific">Halocatena marina</name>
    <dbReference type="NCBI Taxonomy" id="2934937"/>
    <lineage>
        <taxon>Archaea</taxon>
        <taxon>Methanobacteriati</taxon>
        <taxon>Methanobacteriota</taxon>
        <taxon>Stenosarchaea group</taxon>
        <taxon>Halobacteria</taxon>
        <taxon>Halobacteriales</taxon>
        <taxon>Natronomonadaceae</taxon>
        <taxon>Halocatena</taxon>
    </lineage>
</organism>
<keyword evidence="3" id="KW-1185">Reference proteome</keyword>
<dbReference type="Pfam" id="PF00583">
    <property type="entry name" value="Acetyltransf_1"/>
    <property type="match status" value="1"/>
</dbReference>
<dbReference type="InterPro" id="IPR016181">
    <property type="entry name" value="Acyl_CoA_acyltransferase"/>
</dbReference>
<dbReference type="Gene3D" id="3.40.630.30">
    <property type="match status" value="1"/>
</dbReference>
<feature type="domain" description="N-acetyltransferase" evidence="1">
    <location>
        <begin position="3"/>
        <end position="147"/>
    </location>
</feature>
<dbReference type="GO" id="GO:0016746">
    <property type="term" value="F:acyltransferase activity"/>
    <property type="evidence" value="ECO:0007669"/>
    <property type="project" value="UniProtKB-KW"/>
</dbReference>
<dbReference type="InterPro" id="IPR000182">
    <property type="entry name" value="GNAT_dom"/>
</dbReference>
<accession>A0ABD5YXS3</accession>
<dbReference type="RefSeq" id="WP_264556477.1">
    <property type="nucleotide sequence ID" value="NZ_CP109980.1"/>
</dbReference>
<dbReference type="GeneID" id="76201800"/>
<name>A0ABD5YXS3_9EURY</name>
<keyword evidence="2" id="KW-0808">Transferase</keyword>
<evidence type="ECO:0000313" key="2">
    <source>
        <dbReference type="EMBL" id="MFC7192121.1"/>
    </source>
</evidence>
<dbReference type="EMBL" id="JBHTAX010000004">
    <property type="protein sequence ID" value="MFC7192121.1"/>
    <property type="molecule type" value="Genomic_DNA"/>
</dbReference>
<evidence type="ECO:0000259" key="1">
    <source>
        <dbReference type="PROSITE" id="PS51186"/>
    </source>
</evidence>
<dbReference type="EC" id="2.3.-.-" evidence="2"/>
<keyword evidence="2" id="KW-0012">Acyltransferase</keyword>
<dbReference type="PROSITE" id="PS51186">
    <property type="entry name" value="GNAT"/>
    <property type="match status" value="1"/>
</dbReference>
<evidence type="ECO:0000313" key="3">
    <source>
        <dbReference type="Proteomes" id="UP001596417"/>
    </source>
</evidence>
<dbReference type="SUPFAM" id="SSF55729">
    <property type="entry name" value="Acyl-CoA N-acyltransferases (Nat)"/>
    <property type="match status" value="1"/>
</dbReference>
<dbReference type="CDD" id="cd04301">
    <property type="entry name" value="NAT_SF"/>
    <property type="match status" value="1"/>
</dbReference>
<dbReference type="Proteomes" id="UP001596417">
    <property type="component" value="Unassembled WGS sequence"/>
</dbReference>
<protein>
    <submittedName>
        <fullName evidence="2">GNAT family N-acetyltransferase</fullName>
        <ecNumber evidence="2">2.3.-.-</ecNumber>
    </submittedName>
</protein>